<reference evidence="5" key="1">
    <citation type="journal article" date="2014" name="Proc. Natl. Acad. Sci. U.S.A.">
        <title>Extensive sampling of basidiomycete genomes demonstrates inadequacy of the white-rot/brown-rot paradigm for wood decay fungi.</title>
        <authorList>
            <person name="Riley R."/>
            <person name="Salamov A.A."/>
            <person name="Brown D.W."/>
            <person name="Nagy L.G."/>
            <person name="Floudas D."/>
            <person name="Held B.W."/>
            <person name="Levasseur A."/>
            <person name="Lombard V."/>
            <person name="Morin E."/>
            <person name="Otillar R."/>
            <person name="Lindquist E.A."/>
            <person name="Sun H."/>
            <person name="LaButti K.M."/>
            <person name="Schmutz J."/>
            <person name="Jabbour D."/>
            <person name="Luo H."/>
            <person name="Baker S.E."/>
            <person name="Pisabarro A.G."/>
            <person name="Walton J.D."/>
            <person name="Blanchette R.A."/>
            <person name="Henrissat B."/>
            <person name="Martin F."/>
            <person name="Cullen D."/>
            <person name="Hibbett D.S."/>
            <person name="Grigoriev I.V."/>
        </authorList>
    </citation>
    <scope>NUCLEOTIDE SEQUENCE [LARGE SCALE GENOMIC DNA]</scope>
    <source>
        <strain evidence="5">PC15</strain>
    </source>
</reference>
<protein>
    <submittedName>
        <fullName evidence="4">Uncharacterized protein</fullName>
    </submittedName>
</protein>
<evidence type="ECO:0000313" key="5">
    <source>
        <dbReference type="Proteomes" id="UP000027073"/>
    </source>
</evidence>
<accession>A0A067N9Y1</accession>
<evidence type="ECO:0000256" key="1">
    <source>
        <dbReference type="ARBA" id="ARBA00006461"/>
    </source>
</evidence>
<feature type="compositionally biased region" description="Basic and acidic residues" evidence="3">
    <location>
        <begin position="7"/>
        <end position="53"/>
    </location>
</feature>
<comment type="similarity">
    <text evidence="1">Belongs to the SPT2 family.</text>
</comment>
<keyword evidence="2" id="KW-0175">Coiled coil</keyword>
<dbReference type="VEuPathDB" id="FungiDB:PLEOSDRAFT_1090467"/>
<evidence type="ECO:0000313" key="4">
    <source>
        <dbReference type="EMBL" id="KDQ24808.1"/>
    </source>
</evidence>
<organism evidence="4 5">
    <name type="scientific">Pleurotus ostreatus (strain PC15)</name>
    <name type="common">Oyster mushroom</name>
    <dbReference type="NCBI Taxonomy" id="1137138"/>
    <lineage>
        <taxon>Eukaryota</taxon>
        <taxon>Fungi</taxon>
        <taxon>Dikarya</taxon>
        <taxon>Basidiomycota</taxon>
        <taxon>Agaricomycotina</taxon>
        <taxon>Agaricomycetes</taxon>
        <taxon>Agaricomycetidae</taxon>
        <taxon>Agaricales</taxon>
        <taxon>Pleurotineae</taxon>
        <taxon>Pleurotaceae</taxon>
        <taxon>Pleurotus</taxon>
    </lineage>
</organism>
<dbReference type="InParanoid" id="A0A067N9Y1"/>
<dbReference type="EMBL" id="KL198011">
    <property type="protein sequence ID" value="KDQ24808.1"/>
    <property type="molecule type" value="Genomic_DNA"/>
</dbReference>
<evidence type="ECO:0000256" key="3">
    <source>
        <dbReference type="SAM" id="MobiDB-lite"/>
    </source>
</evidence>
<dbReference type="Proteomes" id="UP000027073">
    <property type="component" value="Unassembled WGS sequence"/>
</dbReference>
<sequence>MEAGASDLEKEEKYSTRVAKKEDLIALQMEKREQEEKERRRRQKEALMREKRR</sequence>
<feature type="region of interest" description="Disordered" evidence="3">
    <location>
        <begin position="1"/>
        <end position="53"/>
    </location>
</feature>
<dbReference type="InterPro" id="IPR013256">
    <property type="entry name" value="Chromatin_SPT2"/>
</dbReference>
<evidence type="ECO:0000256" key="2">
    <source>
        <dbReference type="ARBA" id="ARBA00023054"/>
    </source>
</evidence>
<dbReference type="AlphaFoldDB" id="A0A067N9Y1"/>
<dbReference type="HOGENOM" id="CLU_214036_0_0_1"/>
<proteinExistence type="inferred from homology"/>
<dbReference type="Pfam" id="PF08243">
    <property type="entry name" value="SPT2"/>
    <property type="match status" value="1"/>
</dbReference>
<gene>
    <name evidence="4" type="ORF">PLEOSDRAFT_1090467</name>
</gene>
<name>A0A067N9Y1_PLEO1</name>